<accession>G0MAA0</accession>
<protein>
    <submittedName>
        <fullName evidence="1">Uncharacterized protein</fullName>
    </submittedName>
</protein>
<name>G0MAA0_CAEBE</name>
<dbReference type="InParanoid" id="G0MAA0"/>
<reference evidence="2" key="1">
    <citation type="submission" date="2011-07" db="EMBL/GenBank/DDBJ databases">
        <authorList>
            <consortium name="Caenorhabditis brenneri Sequencing and Analysis Consortium"/>
            <person name="Wilson R.K."/>
        </authorList>
    </citation>
    <scope>NUCLEOTIDE SEQUENCE [LARGE SCALE GENOMIC DNA]</scope>
    <source>
        <strain evidence="2">PB2801</strain>
    </source>
</reference>
<evidence type="ECO:0000313" key="1">
    <source>
        <dbReference type="EMBL" id="EGT31204.1"/>
    </source>
</evidence>
<dbReference type="EMBL" id="GL379787">
    <property type="protein sequence ID" value="EGT31204.1"/>
    <property type="molecule type" value="Genomic_DNA"/>
</dbReference>
<organism evidence="2">
    <name type="scientific">Caenorhabditis brenneri</name>
    <name type="common">Nematode worm</name>
    <dbReference type="NCBI Taxonomy" id="135651"/>
    <lineage>
        <taxon>Eukaryota</taxon>
        <taxon>Metazoa</taxon>
        <taxon>Ecdysozoa</taxon>
        <taxon>Nematoda</taxon>
        <taxon>Chromadorea</taxon>
        <taxon>Rhabditida</taxon>
        <taxon>Rhabditina</taxon>
        <taxon>Rhabditomorpha</taxon>
        <taxon>Rhabditoidea</taxon>
        <taxon>Rhabditidae</taxon>
        <taxon>Peloderinae</taxon>
        <taxon>Caenorhabditis</taxon>
    </lineage>
</organism>
<dbReference type="Proteomes" id="UP000008068">
    <property type="component" value="Unassembled WGS sequence"/>
</dbReference>
<gene>
    <name evidence="1" type="ORF">CAEBREN_26221</name>
</gene>
<keyword evidence="2" id="KW-1185">Reference proteome</keyword>
<sequence>MAESEGPLSLFKLACDALCNSAKNGNLNSHFDPQKVPPAIRECIWEHCSLMDIITLSSAMDSTEFFSPIARSHVDEISMTFSKFFNGKCAFRIKCVGKPSLTWHIRSVKQQTAYTEFSNTYYPDFTLTIGDVHNLTRMMYDGLHIKVFESNSLDPPHSTQAAVANWLHQLFQKAFEKNID</sequence>
<proteinExistence type="predicted"/>
<dbReference type="HOGENOM" id="CLU_1595972_0_0_1"/>
<evidence type="ECO:0000313" key="2">
    <source>
        <dbReference type="Proteomes" id="UP000008068"/>
    </source>
</evidence>
<dbReference type="AlphaFoldDB" id="G0MAA0"/>